<sequence>MEKPEEYFLRLKKLEEIKKNGENPYAYFFDVSAKIEDIKENYENFENKDVKIAGRLKAVRDFGKALFADILGERKWIQIYLKEDHIGNEKYEFFKKYIDIGDIIGIEGKVMKSRTGEITIFVNDYLLLTKSLLPLPEKYHGLKDKEKRYRQRYLDFIMNEKSKEILIKRRDIIDAIREFLNKNGFIEFETPVLQPIYGGATARPFTTYANALDTHLYLRISNELYLKRLIVGGFERVYEFSKDFRNEGIDRTHYPEFTLLEGYVAYKDYFFLMDFIENLFIFVLDKVFNKRKIEFQGKEISFEVPFKKIYFLESLSEILGVEIKKENEEKIKEIGIEKGIYEIKNLPYHKMIDKLFDELIGKNLWEPTFVCDHPVEISPLAKRHRGKEECVERFELFVGGIEIVNAFSELNDPIDQRKRFEEQSKYRKGGDEEAHLIDEDFLNALEVGMPPTAGFGIGIDRLCMILLDAENIREVISFPQLKPKYEDES</sequence>
<dbReference type="GO" id="GO:0006430">
    <property type="term" value="P:lysyl-tRNA aminoacylation"/>
    <property type="evidence" value="ECO:0007669"/>
    <property type="project" value="UniProtKB-UniRule"/>
</dbReference>
<comment type="caution">
    <text evidence="12">The sequence shown here is derived from an EMBL/GenBank/DDBJ whole genome shotgun (WGS) entry which is preliminary data.</text>
</comment>
<accession>A0A7V3ZTI4</accession>
<dbReference type="GO" id="GO:0005524">
    <property type="term" value="F:ATP binding"/>
    <property type="evidence" value="ECO:0007669"/>
    <property type="project" value="UniProtKB-UniRule"/>
</dbReference>
<feature type="binding site" evidence="9">
    <location>
        <position position="395"/>
    </location>
    <ligand>
        <name>Mg(2+)</name>
        <dbReference type="ChEBI" id="CHEBI:18420"/>
        <label>1</label>
    </ligand>
</feature>
<dbReference type="SUPFAM" id="SSF55681">
    <property type="entry name" value="Class II aaRS and biotin synthetases"/>
    <property type="match status" value="1"/>
</dbReference>
<evidence type="ECO:0000256" key="6">
    <source>
        <dbReference type="ARBA" id="ARBA00022917"/>
    </source>
</evidence>
<comment type="cofactor">
    <cofactor evidence="9 10">
        <name>Mg(2+)</name>
        <dbReference type="ChEBI" id="CHEBI:18420"/>
    </cofactor>
    <text evidence="9 10">Binds 3 Mg(2+) ions per subunit.</text>
</comment>
<gene>
    <name evidence="9 12" type="primary">lysS</name>
    <name evidence="12" type="ORF">ENU72_03685</name>
</gene>
<evidence type="ECO:0000256" key="2">
    <source>
        <dbReference type="ARBA" id="ARBA00022598"/>
    </source>
</evidence>
<comment type="catalytic activity">
    <reaction evidence="8 9 10">
        <text>tRNA(Lys) + L-lysine + ATP = L-lysyl-tRNA(Lys) + AMP + diphosphate</text>
        <dbReference type="Rhea" id="RHEA:20792"/>
        <dbReference type="Rhea" id="RHEA-COMP:9696"/>
        <dbReference type="Rhea" id="RHEA-COMP:9697"/>
        <dbReference type="ChEBI" id="CHEBI:30616"/>
        <dbReference type="ChEBI" id="CHEBI:32551"/>
        <dbReference type="ChEBI" id="CHEBI:33019"/>
        <dbReference type="ChEBI" id="CHEBI:78442"/>
        <dbReference type="ChEBI" id="CHEBI:78529"/>
        <dbReference type="ChEBI" id="CHEBI:456215"/>
        <dbReference type="EC" id="6.1.1.6"/>
    </reaction>
</comment>
<evidence type="ECO:0000313" key="12">
    <source>
        <dbReference type="EMBL" id="HGK54108.1"/>
    </source>
</evidence>
<comment type="similarity">
    <text evidence="1 9">Belongs to the class-II aminoacyl-tRNA synthetase family.</text>
</comment>
<feature type="domain" description="Aminoacyl-transfer RNA synthetases class-II family profile" evidence="11">
    <location>
        <begin position="169"/>
        <end position="483"/>
    </location>
</feature>
<dbReference type="Gene3D" id="3.30.930.10">
    <property type="entry name" value="Bira Bifunctional Protein, Domain 2"/>
    <property type="match status" value="1"/>
</dbReference>
<comment type="subunit">
    <text evidence="9">Homodimer.</text>
</comment>
<evidence type="ECO:0000259" key="11">
    <source>
        <dbReference type="PROSITE" id="PS50862"/>
    </source>
</evidence>
<dbReference type="GO" id="GO:0000287">
    <property type="term" value="F:magnesium ion binding"/>
    <property type="evidence" value="ECO:0007669"/>
    <property type="project" value="UniProtKB-UniRule"/>
</dbReference>
<dbReference type="PANTHER" id="PTHR42918">
    <property type="entry name" value="LYSYL-TRNA SYNTHETASE"/>
    <property type="match status" value="1"/>
</dbReference>
<protein>
    <recommendedName>
        <fullName evidence="9">Lysine--tRNA ligase</fullName>
        <ecNumber evidence="9">6.1.1.6</ecNumber>
    </recommendedName>
    <alternativeName>
        <fullName evidence="9">Lysyl-tRNA synthetase</fullName>
        <shortName evidence="9">LysRS</shortName>
    </alternativeName>
</protein>
<dbReference type="FunFam" id="2.40.50.140:FF:000024">
    <property type="entry name" value="Lysine--tRNA ligase"/>
    <property type="match status" value="1"/>
</dbReference>
<dbReference type="InterPro" id="IPR006195">
    <property type="entry name" value="aa-tRNA-synth_II"/>
</dbReference>
<keyword evidence="3 9" id="KW-0479">Metal-binding</keyword>
<keyword evidence="5 9" id="KW-0067">ATP-binding</keyword>
<evidence type="ECO:0000256" key="3">
    <source>
        <dbReference type="ARBA" id="ARBA00022723"/>
    </source>
</evidence>
<dbReference type="CDD" id="cd00775">
    <property type="entry name" value="LysRS_core"/>
    <property type="match status" value="1"/>
</dbReference>
<evidence type="ECO:0000256" key="5">
    <source>
        <dbReference type="ARBA" id="ARBA00022840"/>
    </source>
</evidence>
<dbReference type="EC" id="6.1.1.6" evidence="9"/>
<evidence type="ECO:0000256" key="7">
    <source>
        <dbReference type="ARBA" id="ARBA00023146"/>
    </source>
</evidence>
<dbReference type="GO" id="GO:0004824">
    <property type="term" value="F:lysine-tRNA ligase activity"/>
    <property type="evidence" value="ECO:0007669"/>
    <property type="project" value="UniProtKB-UniRule"/>
</dbReference>
<reference evidence="12" key="1">
    <citation type="journal article" date="2020" name="mSystems">
        <title>Genome- and Community-Level Interaction Insights into Carbon Utilization and Element Cycling Functions of Hydrothermarchaeota in Hydrothermal Sediment.</title>
        <authorList>
            <person name="Zhou Z."/>
            <person name="Liu Y."/>
            <person name="Xu W."/>
            <person name="Pan J."/>
            <person name="Luo Z.H."/>
            <person name="Li M."/>
        </authorList>
    </citation>
    <scope>NUCLEOTIDE SEQUENCE [LARGE SCALE GENOMIC DNA]</scope>
    <source>
        <strain evidence="12">SpSt-695</strain>
    </source>
</reference>
<keyword evidence="9 10" id="KW-0460">Magnesium</keyword>
<name>A0A7V3ZTI4_UNCW3</name>
<evidence type="ECO:0000256" key="8">
    <source>
        <dbReference type="ARBA" id="ARBA00048573"/>
    </source>
</evidence>
<dbReference type="InterPro" id="IPR002313">
    <property type="entry name" value="Lys-tRNA-ligase_II"/>
</dbReference>
<dbReference type="Pfam" id="PF01336">
    <property type="entry name" value="tRNA_anti-codon"/>
    <property type="match status" value="1"/>
</dbReference>
<dbReference type="EMBL" id="DTDP01000170">
    <property type="protein sequence ID" value="HGK54108.1"/>
    <property type="molecule type" value="Genomic_DNA"/>
</dbReference>
<dbReference type="InterPro" id="IPR004365">
    <property type="entry name" value="NA-bd_OB_tRNA"/>
</dbReference>
<dbReference type="InterPro" id="IPR004364">
    <property type="entry name" value="Aa-tRNA-synt_II"/>
</dbReference>
<organism evidence="12">
    <name type="scientific">candidate division WOR-3 bacterium</name>
    <dbReference type="NCBI Taxonomy" id="2052148"/>
    <lineage>
        <taxon>Bacteria</taxon>
        <taxon>Bacteria division WOR-3</taxon>
    </lineage>
</organism>
<dbReference type="InterPro" id="IPR044136">
    <property type="entry name" value="Lys-tRNA-ligase_II_N"/>
</dbReference>
<dbReference type="PANTHER" id="PTHR42918:SF15">
    <property type="entry name" value="LYSINE--TRNA LIGASE, CHLOROPLASTIC_MITOCHONDRIAL"/>
    <property type="match status" value="1"/>
</dbReference>
<dbReference type="NCBIfam" id="TIGR00499">
    <property type="entry name" value="lysS_bact"/>
    <property type="match status" value="1"/>
</dbReference>
<keyword evidence="9" id="KW-0963">Cytoplasm</keyword>
<dbReference type="GO" id="GO:0005829">
    <property type="term" value="C:cytosol"/>
    <property type="evidence" value="ECO:0007669"/>
    <property type="project" value="TreeGrafter"/>
</dbReference>
<dbReference type="NCBIfam" id="NF001756">
    <property type="entry name" value="PRK00484.1"/>
    <property type="match status" value="1"/>
</dbReference>
<dbReference type="InterPro" id="IPR045864">
    <property type="entry name" value="aa-tRNA-synth_II/BPL/LPL"/>
</dbReference>
<dbReference type="HAMAP" id="MF_00252">
    <property type="entry name" value="Lys_tRNA_synth_class2"/>
    <property type="match status" value="1"/>
</dbReference>
<evidence type="ECO:0000256" key="4">
    <source>
        <dbReference type="ARBA" id="ARBA00022741"/>
    </source>
</evidence>
<evidence type="ECO:0000256" key="1">
    <source>
        <dbReference type="ARBA" id="ARBA00008226"/>
    </source>
</evidence>
<dbReference type="GO" id="GO:0000049">
    <property type="term" value="F:tRNA binding"/>
    <property type="evidence" value="ECO:0007669"/>
    <property type="project" value="TreeGrafter"/>
</dbReference>
<dbReference type="PRINTS" id="PR00982">
    <property type="entry name" value="TRNASYNTHLYS"/>
</dbReference>
<dbReference type="CDD" id="cd04322">
    <property type="entry name" value="LysRS_N"/>
    <property type="match status" value="1"/>
</dbReference>
<evidence type="ECO:0000256" key="9">
    <source>
        <dbReference type="HAMAP-Rule" id="MF_00252"/>
    </source>
</evidence>
<feature type="binding site" evidence="9">
    <location>
        <position position="402"/>
    </location>
    <ligand>
        <name>Mg(2+)</name>
        <dbReference type="ChEBI" id="CHEBI:18420"/>
        <label>1</label>
    </ligand>
</feature>
<proteinExistence type="inferred from homology"/>
<dbReference type="PROSITE" id="PS50862">
    <property type="entry name" value="AA_TRNA_LIGASE_II"/>
    <property type="match status" value="1"/>
</dbReference>
<keyword evidence="6 9" id="KW-0648">Protein biosynthesis</keyword>
<keyword evidence="7 9" id="KW-0030">Aminoacyl-tRNA synthetase</keyword>
<keyword evidence="4 9" id="KW-0547">Nucleotide-binding</keyword>
<dbReference type="Gene3D" id="2.40.50.140">
    <property type="entry name" value="Nucleic acid-binding proteins"/>
    <property type="match status" value="1"/>
</dbReference>
<dbReference type="SUPFAM" id="SSF50249">
    <property type="entry name" value="Nucleic acid-binding proteins"/>
    <property type="match status" value="1"/>
</dbReference>
<dbReference type="InterPro" id="IPR018149">
    <property type="entry name" value="Lys-tRNA-synth_II_C"/>
</dbReference>
<keyword evidence="2 9" id="KW-0436">Ligase</keyword>
<comment type="subcellular location">
    <subcellularLocation>
        <location evidence="9">Cytoplasm</location>
    </subcellularLocation>
</comment>
<dbReference type="Pfam" id="PF00152">
    <property type="entry name" value="tRNA-synt_2"/>
    <property type="match status" value="1"/>
</dbReference>
<evidence type="ECO:0000256" key="10">
    <source>
        <dbReference type="RuleBase" id="RU000336"/>
    </source>
</evidence>
<dbReference type="InterPro" id="IPR012340">
    <property type="entry name" value="NA-bd_OB-fold"/>
</dbReference>
<dbReference type="AlphaFoldDB" id="A0A7V3ZTI4"/>
<feature type="binding site" evidence="9">
    <location>
        <position position="402"/>
    </location>
    <ligand>
        <name>Mg(2+)</name>
        <dbReference type="ChEBI" id="CHEBI:18420"/>
        <label>2</label>
    </ligand>
</feature>